<dbReference type="GO" id="GO:0007156">
    <property type="term" value="P:homophilic cell adhesion via plasma membrane adhesion molecules"/>
    <property type="evidence" value="ECO:0007669"/>
    <property type="project" value="InterPro"/>
</dbReference>
<evidence type="ECO:0000313" key="4">
    <source>
        <dbReference type="EMBL" id="ROV59251.1"/>
    </source>
</evidence>
<dbReference type="InterPro" id="IPR018511">
    <property type="entry name" value="Hemolysin-typ_Ca-bd_CS"/>
</dbReference>
<feature type="region of interest" description="Disordered" evidence="2">
    <location>
        <begin position="1679"/>
        <end position="1704"/>
    </location>
</feature>
<dbReference type="NCBIfam" id="TIGR03660">
    <property type="entry name" value="T1SS_rpt_143"/>
    <property type="match status" value="12"/>
</dbReference>
<dbReference type="InterPro" id="IPR002126">
    <property type="entry name" value="Cadherin-like_dom"/>
</dbReference>
<dbReference type="GO" id="GO:0016020">
    <property type="term" value="C:membrane"/>
    <property type="evidence" value="ECO:0007669"/>
    <property type="project" value="InterPro"/>
</dbReference>
<feature type="region of interest" description="Disordered" evidence="2">
    <location>
        <begin position="1969"/>
        <end position="2000"/>
    </location>
</feature>
<dbReference type="InterPro" id="IPR043824">
    <property type="entry name" value="DUF5801"/>
</dbReference>
<gene>
    <name evidence="4" type="ORF">EGH82_14575</name>
</gene>
<dbReference type="PROSITE" id="PS50268">
    <property type="entry name" value="CADHERIN_2"/>
    <property type="match status" value="1"/>
</dbReference>
<dbReference type="PRINTS" id="PR00313">
    <property type="entry name" value="CABNDNGRPT"/>
</dbReference>
<dbReference type="InterPro" id="IPR047777">
    <property type="entry name" value="LapA-like_RM"/>
</dbReference>
<feature type="region of interest" description="Disordered" evidence="2">
    <location>
        <begin position="1085"/>
        <end position="1107"/>
    </location>
</feature>
<protein>
    <submittedName>
        <fullName evidence="4">Retention module-containing protein</fullName>
    </submittedName>
</protein>
<feature type="region of interest" description="Disordered" evidence="2">
    <location>
        <begin position="1243"/>
        <end position="1262"/>
    </location>
</feature>
<dbReference type="InterPro" id="IPR019959">
    <property type="entry name" value="T1SS-143_rpt-cont_dom"/>
</dbReference>
<reference evidence="4 5" key="1">
    <citation type="submission" date="2018-11" db="EMBL/GenBank/DDBJ databases">
        <title>Vibrio ponticus strain CAIM 1751 pathogenic for the snapper Lutjanus guttatus.</title>
        <authorList>
            <person name="Soto-Rodriguez S."/>
            <person name="Lozano-Olvera R."/>
            <person name="Gomez-Gil B."/>
        </authorList>
    </citation>
    <scope>NUCLEOTIDE SEQUENCE [LARGE SCALE GENOMIC DNA]</scope>
    <source>
        <strain evidence="4 5">CAIM 1751</strain>
    </source>
</reference>
<dbReference type="RefSeq" id="WP_123782639.1">
    <property type="nucleotide sequence ID" value="NZ_RKIK01000047.1"/>
</dbReference>
<dbReference type="EMBL" id="RKIK01000047">
    <property type="protein sequence ID" value="ROV59251.1"/>
    <property type="molecule type" value="Genomic_DNA"/>
</dbReference>
<dbReference type="Pfam" id="PF17892">
    <property type="entry name" value="Cadherin_5"/>
    <property type="match status" value="1"/>
</dbReference>
<dbReference type="SUPFAM" id="SSF51120">
    <property type="entry name" value="beta-Roll"/>
    <property type="match status" value="1"/>
</dbReference>
<organism evidence="4 5">
    <name type="scientific">Vibrio ponticus</name>
    <dbReference type="NCBI Taxonomy" id="265668"/>
    <lineage>
        <taxon>Bacteria</taxon>
        <taxon>Pseudomonadati</taxon>
        <taxon>Pseudomonadota</taxon>
        <taxon>Gammaproteobacteria</taxon>
        <taxon>Vibrionales</taxon>
        <taxon>Vibrionaceae</taxon>
        <taxon>Vibrio</taxon>
    </lineage>
</organism>
<sequence>MNEEVSIEGAKVVKVIGEVIAIDSRGNARELKVGDQLRGDETIITARNSSVDISEQVETINLGENCVACANPQGNVQGAVVDGTIDLDLSQNGEFSLEQLEAIQEAILAGEDPTAILEAAAAGGVLGSANAGVITVEFNNPEVLAETFFETSGFRREQIDDPEEDGRSTVFAAGGESISELLVEGDLDASNGYPTSITNTALIEAGDLPLDATSFVPDSISLSALLTELNSDITASGQDVTFTYDASQNAIIGTVGADEVLKIDIDTTNLGKNLELSLTTTLNQPIDHVPSVGGGNVALVDDKIVVSFDITGTDSGGNAIRSPISATVTIVDGDDPDIAQVPSVTVNEANLTDGTDTNIAETVKGNMVDMGLGSDQIEQYRLDITQFNQQAALKSHGETITITEVENGDSSFTYTGATASGSVFTIEVEPSGDYTFTLLEPIDHAQGSDSTTISLPITATDFDGDTAQGLLPIIILDDKPQFTGFTGQTEVDEDDLSTSTVPGSDPDKEATLISGNFVIEQGADGVKSYQIDTTSPDITTLSSGGEALKWSDNSPAQSGTQFTYTAETASGEPVFTLVFDTSDNSYRFDLVAPLDHPTGDGENELELGFNISATDFDNDTTAPQTLTITVKDDVPTITNVEPLSVDENDLPQGTDGSGSLTVGGDFTTTQGSDGVILYRIDPTTNPVDGLTSGGVTITLDAPVIDPADNTYTYVAKAGGVEVFELTLNADGSYTFELKQPIDHQDGQDSQLVNFTIQAQDQDGDLSSIVLPVTINDDLPVLNGFTGQTEVDEDDLNSSAHQGSDPSKEPTAITGNFDIEEGADGIKSYQIDTTSPDITTLQSGGEALKWSDASPVQNGSQFTYTAETVSGDAVFSVVFDTSDNSYRFTLIQPLDHPTADGENDIEISFDISATDFDNDTTAPKTLTITVKDDIPAITNVEPLSVDENDLPQGTDGTGDLIVGGDFTITQGADGVVLYRIDPTTNPVAGLESGGVALTLDPPTIDGNNNYTYVAKAGTVEVFKLTLNADGSYSFELKQPIDHSDGEDSQLVNITIQAQDQDGDLSSIVLPVTINDDAPVISGFTGQTQVDEDDLNSTAHQGSDPDKESTLITGNFVIQEGADGVKSYQIESTSPDISTLESGGEALKWSDGSPVQNGTQFTYTAETVSGDVVFTMVFDTSDNSYQFELLKSLDHPDADNQNNIEIGFNISATDVDNDTSTAQTLTITVVDDIPEITDVVPLTVDENDLPQGTDGTGSLTASGNFTTTEGADNVVLYRIEPNTNPLAGIESGGVAVTLDAPSIDSDNNYTYVAKAGAVEVFILTLKADGSYTFELKQPIDHAAGDDNQQINFTIQAQDQDGDLSSIVLPVTITDDAPLINGFTGQTEVDEDDLDTADFDGSDPTKESTVITGNIDIAPGADGIKSYQIDSTSPDITTLSSAGEALKWSDGSPVQNGTQFTYTAETVSGNAVFTLVFDTSDNSYSFSLLQPLDHPTGNGENDLEIGFNISATDEDNDTSAPETLTIKVKDDIPEITNVEPLSVDENDLPQGTDGSGDLLVGGDFTTTQGADNVVLYRIDPSTNPVAGLESGGVAITLDSPVIDPTTNSYTYTAKAGTVEVFKLTLNADGSYTFELKQPIDHADSENSKQIQFTVQAQDFDGDLSSIILPVTINDDAPTIDSISTPVDVDEDDIPTVGSDSTPESNSTSGTFAFTAGADGIKSVVIANQDTVLDSLTSGGEALKWSDGSPVQVGNQFTYTAETASGESVFTVVFDIDTKSYQFTLLKALDHPVDLADPQNSLSIGFEVSVVDFDNDQSASLPLDITVIDDIPQINSADRLSVNEDDLNAGSTPDAAALTASGDFNTTQGADSVIKYSLESTTDPVAGLKSGGVDVTIGAPVIDATTNQYVYTAKAGSVDVFELTLNADGSYSFKLLAPIDHAENSDLTTLSFTVVAEDKDGDTSKQTVFVDINDDKPSLSGTTGETRVDEDDIPGIGSDGNKESTTIDGQFTVVEGADTIAEYQITNLDTVLDQLSSDNQGLVWDTVIESGNTVTHTAVTETGGDTVFTLVFDNANNTYSFTLVQPFDHAPGQGQNLQPIDFDIKAVDFDGDETGETTLTIDVVDDVPRIANRSIEVTEGETSSTNVNMFGRPGADGAEITLVEANSTADSQIRFQLSDGSYVESIDPNSTTTTVMVVEMRPDGSGGFNYEQLGSLEIRPDDSQRGRFLFTPVTNLTHDGGELSFSLNVTATDGDQDTSVKTYTVTIFDKDAEIKTADVTTFEDSGRSDTLTFDPAINNSNAEDNQGGLAVEPSKIILTVDLFDIDNDEKIGDVVIGPSTYNGQFYFYDAATSTYKALTVQADGSVLLPSGDVVQTIGSDNVATLNNLYFVPDRNYSSSDAGFDVPISVSILNSGSTDHTVTSQLHIEVEAVADIATWNSSNTQDRYSIVEDDANAILKLQAETQDGSNPESITYRLEVTAGEGQFVLENSAGQPIAQSSPGVYIIDAADINDVQVNPVDHFAGAITFDVYAVTKEGINALTGKDSAESAVQELVINVAPSADQGSFSVSRITIFEDNAATQDTVDPETDHLDFTLDKVITLGSTDDIATVGDNSETQFVELTNFVQENGDPLVGYEVRWIGTGDNPIVEVSPGVYQIPQEALPFVEVQPPLHSNENFSFDVQGFVKDTATLIDPAGNPYQAVDIKPMADPKTVNVTVKGVADVPFLPDVPEEPATGPELGKWYQYDDGSGTFGAQVTIDESTDVGISFAVLSGEEKDSVLDGSETLSAILSNIPDDVELLDANGGTIDLVYVGEGPNGSLYQANITQDEYDAGITIRPSKYSTDDIIIDVKVVVTENDGHVREVDGKLKVNIEPVIEAGGDTNTYDASVTGREDTFIKVPWNVTANPDDAPDSQPTANGRDYEYVTKVVIEGFPPGSEVEINGQAWGDFSGATFDGATLTITGLDQSSAAPIITVKPPEDSSTNFSLKSTITVQEIDEDDATLIKTAEVKGDITVVVNPVVEPDGTLHIEDKDGNPVTVIRDDPNPNDTVNGDGKIAFTINDPNGDANVVVFEDLDPSSDEVVDQVVVRFKVPPGEDFDDVMDQLYVFGGINNGDGSWTIIDEENFTISAPDGLKYSTSASENTIGVEFVTQVIDKGDENEGSAPREVSTTIDLVFPESVTPAPSVAAEIDEVTLAENASAIVIGTEDNAFDVSSQLSKIFQLEPNTADTVPDQVTVVIAAADIPDEVKGLQIGGAQYDFANDLYIFQGTVDASGVLTFPSGLTFTTPDDYAGDFLIPMTVVTTDTQSGDENSIRYDVPVAVSPLVDVPVSDGGTAQPSDNDVTPTIGVTATSVAKGTGAELAGEALEDNLIKLVVDIDLADDRDADNQGREFLTKVEIELADSDLGYFADVNGQPLSTTEPGKLVIESTDPAVIEAALQEIYFVPKENYPTGNNINTVDIKVTGTITDQTVFDQTSTTETPDSQADLTFSKDASFEITPVLDPVTMPDSTTVVVVGDEDTDIDLSAGGSGLMIALNDTDGSEVFLSVKLIGLPDDFIVNSSSSDFVVKNNGGGEWTIQLNNPNVTSIDLSDITIKPAANFSGKADIGIVVYTQEKLLGVPVEHTGQFQIDVTPIGDVVDTDPVASVSGNEGENIDITINASVTDKVDLLPAEASQDQPETLLVTVENVPDGGEIYFPDGTTLATNLGGGVWQLEVNAQSLDKIVFNSGEQNQGTWNPDSLTIKVQSVDTKYNGDKFLGPVSQFEVGVKVEAVNDRPYFEGIGDLQTEEDTTVAVKGFTINDIDATLDDPSANYTLTLTVDSGTLAQDATVATANGLTVTITGGNTIEIQGTVAAINKALGEDLVLFTPALNSNNLIDPDGVKVTATVNDNGNLGLVDGTPATDNENQAEFVINVSELNDKPNAVDVNLGTIDEDNSIQISPSQLIGPGLSTDPDPEGQTLIIKSMSVPAEQGTIVENSDGTWTFKPALNFNGNVEITYEIEDNGTDNGVNNFLTDTGTISLTVAGVNDAPEIDVNSATASIDEAAAQQISGISVSDVDYVDTYASDLISVKLEASYGDLSVVLPTSSNITVTPATGGTITLLGPLSEINALLDTPNSGEGVMLDASFATVADITLTVTATDSGNPSGIPITTTKDHTITVNPVADAPTLSIQPGFDYVRNISANLSVSNSGIAIVGIIAALTDVNEILTLEMSQLPAGAVVNTSSGEITPVNGVYTIDADEIDSIEIAGAGIGDHTIQLVAVSNDDGDTAQSTPLEIALNVVADGSDIDQSTATNDVQLIGDNSGVELKSGEGDDRIVGGDGNDMLFGGDGNDTIIGGAGNDIIEGGLGSDILTGGTGEDVFVWNEISDGAVDTITDFTLQEDKIDLRDVLPELKSPSVDINELLDHIEVGVQNNDVTLTIKPDGDIVGGDEQTIVVENLAQSLTLDISDQSQMLSTLVDENVFLHDT</sequence>
<keyword evidence="1" id="KW-0106">Calcium</keyword>
<dbReference type="PROSITE" id="PS00330">
    <property type="entry name" value="HEMOLYSIN_CALCIUM"/>
    <property type="match status" value="3"/>
</dbReference>
<feature type="compositionally biased region" description="Polar residues" evidence="2">
    <location>
        <begin position="1694"/>
        <end position="1704"/>
    </location>
</feature>
<feature type="region of interest" description="Disordered" evidence="2">
    <location>
        <begin position="784"/>
        <end position="814"/>
    </location>
</feature>
<dbReference type="NCBIfam" id="TIGR03661">
    <property type="entry name" value="T1SS_VCA0849"/>
    <property type="match status" value="1"/>
</dbReference>
<dbReference type="Proteomes" id="UP000278792">
    <property type="component" value="Unassembled WGS sequence"/>
</dbReference>
<proteinExistence type="predicted"/>
<dbReference type="InterPro" id="IPR011049">
    <property type="entry name" value="Serralysin-like_metalloprot_C"/>
</dbReference>
<dbReference type="Pfam" id="PF00353">
    <property type="entry name" value="HemolysinCabind"/>
    <property type="match status" value="1"/>
</dbReference>
<feature type="region of interest" description="Disordered" evidence="2">
    <location>
        <begin position="487"/>
        <end position="507"/>
    </location>
</feature>
<dbReference type="InterPro" id="IPR019960">
    <property type="entry name" value="T1SS_VCA0849"/>
</dbReference>
<evidence type="ECO:0000313" key="5">
    <source>
        <dbReference type="Proteomes" id="UP000278792"/>
    </source>
</evidence>
<evidence type="ECO:0000256" key="1">
    <source>
        <dbReference type="ARBA" id="ARBA00022837"/>
    </source>
</evidence>
<evidence type="ECO:0000259" key="3">
    <source>
        <dbReference type="PROSITE" id="PS50268"/>
    </source>
</evidence>
<feature type="domain" description="Cadherin" evidence="3">
    <location>
        <begin position="3904"/>
        <end position="4030"/>
    </location>
</feature>
<accession>A0A3N3DXJ2</accession>
<dbReference type="InterPro" id="IPR041690">
    <property type="entry name" value="Cadherin_5"/>
</dbReference>
<dbReference type="Pfam" id="PF19116">
    <property type="entry name" value="DUF5801"/>
    <property type="match status" value="1"/>
</dbReference>
<dbReference type="GO" id="GO:0005509">
    <property type="term" value="F:calcium ion binding"/>
    <property type="evidence" value="ECO:0007669"/>
    <property type="project" value="InterPro"/>
</dbReference>
<name>A0A3N3DXJ2_9VIBR</name>
<evidence type="ECO:0000256" key="2">
    <source>
        <dbReference type="SAM" id="MobiDB-lite"/>
    </source>
</evidence>
<comment type="caution">
    <text evidence="4">The sequence shown here is derived from an EMBL/GenBank/DDBJ whole genome shotgun (WGS) entry which is preliminary data.</text>
</comment>
<dbReference type="NCBIfam" id="NF033682">
    <property type="entry name" value="retention_LapA"/>
    <property type="match status" value="1"/>
</dbReference>
<dbReference type="InterPro" id="IPR001343">
    <property type="entry name" value="Hemolysn_Ca-bd"/>
</dbReference>